<comment type="similarity">
    <text evidence="5">Belongs to the Prp family.</text>
</comment>
<dbReference type="Proteomes" id="UP001207252">
    <property type="component" value="Unassembled WGS sequence"/>
</dbReference>
<evidence type="ECO:0000256" key="5">
    <source>
        <dbReference type="ARBA" id="ARBA00044503"/>
    </source>
</evidence>
<evidence type="ECO:0000256" key="2">
    <source>
        <dbReference type="ARBA" id="ARBA00022670"/>
    </source>
</evidence>
<dbReference type="GO" id="GO:0008233">
    <property type="term" value="F:peptidase activity"/>
    <property type="evidence" value="ECO:0007669"/>
    <property type="project" value="UniProtKB-KW"/>
</dbReference>
<evidence type="ECO:0000313" key="8">
    <source>
        <dbReference type="Proteomes" id="UP001207252"/>
    </source>
</evidence>
<dbReference type="Pfam" id="PF04327">
    <property type="entry name" value="Peptidase_Prp"/>
    <property type="match status" value="1"/>
</dbReference>
<keyword evidence="1" id="KW-0690">Ribosome biogenesis</keyword>
<dbReference type="InterPro" id="IPR007422">
    <property type="entry name" value="Peptidase_Prp"/>
</dbReference>
<name>A0ABT3BPL3_9BACT</name>
<evidence type="ECO:0000256" key="3">
    <source>
        <dbReference type="ARBA" id="ARBA00022801"/>
    </source>
</evidence>
<keyword evidence="3" id="KW-0378">Hydrolase</keyword>
<sequence length="102" mass="11667">MISIKKYLNALIIQGHAFAGKHGQDIVCAGVSAISLSALNWFNEKAINVIIRDGYYHLTIVQKNKTNLMYLNLIYIQLAGIAQSYHQYIEIQEFTYELTKEE</sequence>
<dbReference type="EMBL" id="JAOXHJ010000001">
    <property type="protein sequence ID" value="MCV3753948.1"/>
    <property type="molecule type" value="Genomic_DNA"/>
</dbReference>
<dbReference type="PANTHER" id="PTHR39178">
    <property type="entry name" value="HYPOTHETICAL RIBOSOME-ASSOCIATED PROTEIN"/>
    <property type="match status" value="1"/>
</dbReference>
<dbReference type="SUPFAM" id="SSF118010">
    <property type="entry name" value="TM1457-like"/>
    <property type="match status" value="1"/>
</dbReference>
<dbReference type="CDD" id="cd16332">
    <property type="entry name" value="Prp-like"/>
    <property type="match status" value="1"/>
</dbReference>
<reference evidence="7 8" key="1">
    <citation type="journal article" date="2020" name="Int. J. Syst. Evol. Microbiol.">
        <title>Ureaplasma miroungigenitalium sp. nov. isolated from northern elephant seals (Mirounga angustirostris) and Ureaplasma zalophigenitalium sp. nov. isolated from California sea lions (Zalophus californianus).</title>
        <authorList>
            <person name="Volokhov D.V."/>
            <person name="Gulland F.M."/>
            <person name="Gao Y."/>
            <person name="Chizhikov V.E."/>
        </authorList>
    </citation>
    <scope>NUCLEOTIDE SEQUENCE [LARGE SCALE GENOMIC DNA]</scope>
    <source>
        <strain evidence="7 8">CSL7644-GEN</strain>
    </source>
</reference>
<evidence type="ECO:0000256" key="1">
    <source>
        <dbReference type="ARBA" id="ARBA00022517"/>
    </source>
</evidence>
<keyword evidence="2 7" id="KW-0645">Protease</keyword>
<comment type="caution">
    <text evidence="7">The sequence shown here is derived from an EMBL/GenBank/DDBJ whole genome shotgun (WGS) entry which is preliminary data.</text>
</comment>
<protein>
    <recommendedName>
        <fullName evidence="6">Ribosomal processing cysteine protease Prp</fullName>
    </recommendedName>
</protein>
<dbReference type="Gene3D" id="3.30.70.1490">
    <property type="entry name" value="Cysteine protease Prp"/>
    <property type="match status" value="1"/>
</dbReference>
<evidence type="ECO:0000256" key="4">
    <source>
        <dbReference type="ARBA" id="ARBA00022807"/>
    </source>
</evidence>
<gene>
    <name evidence="7" type="ORF">OF365_01020</name>
</gene>
<dbReference type="GO" id="GO:0006508">
    <property type="term" value="P:proteolysis"/>
    <property type="evidence" value="ECO:0007669"/>
    <property type="project" value="UniProtKB-KW"/>
</dbReference>
<dbReference type="PANTHER" id="PTHR39178:SF1">
    <property type="entry name" value="RIBOSOMAL-PROCESSING CYSTEINE PROTEASE PRP"/>
    <property type="match status" value="1"/>
</dbReference>
<accession>A0ABT3BPL3</accession>
<dbReference type="InterPro" id="IPR036764">
    <property type="entry name" value="Peptidase_Prp_sf"/>
</dbReference>
<evidence type="ECO:0000313" key="7">
    <source>
        <dbReference type="EMBL" id="MCV3753948.1"/>
    </source>
</evidence>
<dbReference type="RefSeq" id="WP_263817749.1">
    <property type="nucleotide sequence ID" value="NZ_JAOXHJ010000001.1"/>
</dbReference>
<evidence type="ECO:0000256" key="6">
    <source>
        <dbReference type="ARBA" id="ARBA00044538"/>
    </source>
</evidence>
<organism evidence="7 8">
    <name type="scientific">Ureaplasma zalophigenitalium</name>
    <dbReference type="NCBI Taxonomy" id="907723"/>
    <lineage>
        <taxon>Bacteria</taxon>
        <taxon>Bacillati</taxon>
        <taxon>Mycoplasmatota</taxon>
        <taxon>Mycoplasmoidales</taxon>
        <taxon>Mycoplasmoidaceae</taxon>
        <taxon>Ureaplasma</taxon>
    </lineage>
</organism>
<proteinExistence type="inferred from homology"/>
<keyword evidence="4" id="KW-0788">Thiol protease</keyword>
<keyword evidence="8" id="KW-1185">Reference proteome</keyword>